<evidence type="ECO:0000313" key="1">
    <source>
        <dbReference type="EMBL" id="CAK0852024.1"/>
    </source>
</evidence>
<feature type="non-terminal residue" evidence="1">
    <location>
        <position position="187"/>
    </location>
</feature>
<evidence type="ECO:0008006" key="3">
    <source>
        <dbReference type="Google" id="ProtNLM"/>
    </source>
</evidence>
<dbReference type="EMBL" id="CAUYUJ010015287">
    <property type="protein sequence ID" value="CAK0852024.1"/>
    <property type="molecule type" value="Genomic_DNA"/>
</dbReference>
<protein>
    <recommendedName>
        <fullName evidence="3">Exo-alpha-sialidase</fullName>
    </recommendedName>
</protein>
<proteinExistence type="predicted"/>
<gene>
    <name evidence="1" type="ORF">PCOR1329_LOCUS44005</name>
</gene>
<dbReference type="PANTHER" id="PTHR10628:SF30">
    <property type="entry name" value="EXO-ALPHA-SIALIDASE"/>
    <property type="match status" value="1"/>
</dbReference>
<sequence>MTWSEVEFVPALHGPVCEASMAVVGGKLYFSNPTSRKSRGLLGIRRSEDGGRTWSGAFVLQHERSGGYSSIVAGPLGGGALGGILYEAAAEGSIDFITFPLSLEGPDHSEDSAQPPDYFRVARSAMLFLYGRGGFVAVSSLRALRRSCAEAREAHRMGELPELAVELFASGGGLPTEFVRAPARAFS</sequence>
<dbReference type="PANTHER" id="PTHR10628">
    <property type="entry name" value="SIALIDASE"/>
    <property type="match status" value="1"/>
</dbReference>
<organism evidence="1 2">
    <name type="scientific">Prorocentrum cordatum</name>
    <dbReference type="NCBI Taxonomy" id="2364126"/>
    <lineage>
        <taxon>Eukaryota</taxon>
        <taxon>Sar</taxon>
        <taxon>Alveolata</taxon>
        <taxon>Dinophyceae</taxon>
        <taxon>Prorocentrales</taxon>
        <taxon>Prorocentraceae</taxon>
        <taxon>Prorocentrum</taxon>
    </lineage>
</organism>
<dbReference type="Gene3D" id="2.120.10.10">
    <property type="match status" value="1"/>
</dbReference>
<dbReference type="Proteomes" id="UP001189429">
    <property type="component" value="Unassembled WGS sequence"/>
</dbReference>
<evidence type="ECO:0000313" key="2">
    <source>
        <dbReference type="Proteomes" id="UP001189429"/>
    </source>
</evidence>
<dbReference type="InterPro" id="IPR026856">
    <property type="entry name" value="Sialidase_fam"/>
</dbReference>
<keyword evidence="2" id="KW-1185">Reference proteome</keyword>
<dbReference type="SUPFAM" id="SSF50939">
    <property type="entry name" value="Sialidases"/>
    <property type="match status" value="1"/>
</dbReference>
<dbReference type="CDD" id="cd15482">
    <property type="entry name" value="Sialidase_non-viral"/>
    <property type="match status" value="1"/>
</dbReference>
<reference evidence="1" key="1">
    <citation type="submission" date="2023-10" db="EMBL/GenBank/DDBJ databases">
        <authorList>
            <person name="Chen Y."/>
            <person name="Shah S."/>
            <person name="Dougan E. K."/>
            <person name="Thang M."/>
            <person name="Chan C."/>
        </authorList>
    </citation>
    <scope>NUCLEOTIDE SEQUENCE [LARGE SCALE GENOMIC DNA]</scope>
</reference>
<accession>A0ABN9U047</accession>
<name>A0ABN9U047_9DINO</name>
<dbReference type="InterPro" id="IPR036278">
    <property type="entry name" value="Sialidase_sf"/>
</dbReference>
<comment type="caution">
    <text evidence="1">The sequence shown here is derived from an EMBL/GenBank/DDBJ whole genome shotgun (WGS) entry which is preliminary data.</text>
</comment>